<name>A0ABV4GWV3_9BRAD</name>
<comment type="caution">
    <text evidence="1">The sequence shown here is derived from an EMBL/GenBank/DDBJ whole genome shotgun (WGS) entry which is preliminary data.</text>
</comment>
<dbReference type="EMBL" id="JBGBZN010000002">
    <property type="protein sequence ID" value="MEY9475565.1"/>
    <property type="molecule type" value="Genomic_DNA"/>
</dbReference>
<dbReference type="Proteomes" id="UP001565474">
    <property type="component" value="Unassembled WGS sequence"/>
</dbReference>
<proteinExistence type="predicted"/>
<evidence type="ECO:0000313" key="2">
    <source>
        <dbReference type="Proteomes" id="UP001565474"/>
    </source>
</evidence>
<reference evidence="1 2" key="1">
    <citation type="submission" date="2024-07" db="EMBL/GenBank/DDBJ databases">
        <title>Genomic Encyclopedia of Type Strains, Phase V (KMG-V): Genome sequencing to study the core and pangenomes of soil and plant-associated prokaryotes.</title>
        <authorList>
            <person name="Whitman W."/>
        </authorList>
    </citation>
    <scope>NUCLEOTIDE SEQUENCE [LARGE SCALE GENOMIC DNA]</scope>
    <source>
        <strain evidence="1 2">USDA 222</strain>
    </source>
</reference>
<gene>
    <name evidence="1" type="ORF">ABH992_007964</name>
</gene>
<sequence length="264" mass="29029">MLCLPGLSGSQGTGHQAVVNGLSSPAPAFIENFPASPIIPGFSRAENIVLDFASAAPSVVKSIRQRDLLNTWLRLYASQQIAPAIWEYQPARLEEELSDLIYYTVELSTPTPRLVIQSEGTRISRAYGHTGKGVSLDDYVGPRLAPYVMPIYHECVARGLPIYSVADVDDAYGRIVAYERLLLPFLNDGRVSHVIASVKTFCEDGGFEIKNLMRGNDALPRPKLRAVIDRELFHRAPGRIAPADPVEFSDQPGRAISNEIIELN</sequence>
<keyword evidence="2" id="KW-1185">Reference proteome</keyword>
<evidence type="ECO:0000313" key="1">
    <source>
        <dbReference type="EMBL" id="MEY9475565.1"/>
    </source>
</evidence>
<protein>
    <recommendedName>
        <fullName evidence="3">PAS domain-containing protein</fullName>
    </recommendedName>
</protein>
<accession>A0ABV4GWV3</accession>
<organism evidence="1 2">
    <name type="scientific">Bradyrhizobium yuanmingense</name>
    <dbReference type="NCBI Taxonomy" id="108015"/>
    <lineage>
        <taxon>Bacteria</taxon>
        <taxon>Pseudomonadati</taxon>
        <taxon>Pseudomonadota</taxon>
        <taxon>Alphaproteobacteria</taxon>
        <taxon>Hyphomicrobiales</taxon>
        <taxon>Nitrobacteraceae</taxon>
        <taxon>Bradyrhizobium</taxon>
    </lineage>
</organism>
<evidence type="ECO:0008006" key="3">
    <source>
        <dbReference type="Google" id="ProtNLM"/>
    </source>
</evidence>